<dbReference type="PANTHER" id="PTHR47739">
    <property type="entry name" value="TRNA1(VAL) (ADENINE(37)-N6)-METHYLTRANSFERASE"/>
    <property type="match status" value="1"/>
</dbReference>
<dbReference type="Gene3D" id="3.40.50.150">
    <property type="entry name" value="Vaccinia Virus protein VP39"/>
    <property type="match status" value="1"/>
</dbReference>
<dbReference type="InterPro" id="IPR007848">
    <property type="entry name" value="Small_mtfrase_dom"/>
</dbReference>
<dbReference type="InterPro" id="IPR029063">
    <property type="entry name" value="SAM-dependent_MTases_sf"/>
</dbReference>
<proteinExistence type="predicted"/>
<dbReference type="Proteomes" id="UP000215616">
    <property type="component" value="Unassembled WGS sequence"/>
</dbReference>
<dbReference type="CDD" id="cd02440">
    <property type="entry name" value="AdoMet_MTases"/>
    <property type="match status" value="1"/>
</dbReference>
<reference evidence="4 5" key="1">
    <citation type="submission" date="2017-03" db="EMBL/GenBank/DDBJ databases">
        <title>Lifting the veil on microbial sulfur biogeochemistry in mining wastewaters.</title>
        <authorList>
            <person name="Kantor R.S."/>
            <person name="Colenbrander Nelson T."/>
            <person name="Marshall S."/>
            <person name="Bennett D."/>
            <person name="Apte S."/>
            <person name="Camacho D."/>
            <person name="Thomas B.C."/>
            <person name="Warren L.A."/>
            <person name="Banfield J.F."/>
        </authorList>
    </citation>
    <scope>NUCLEOTIDE SEQUENCE [LARGE SCALE GENOMIC DNA]</scope>
    <source>
        <strain evidence="4">32-67-7</strain>
    </source>
</reference>
<dbReference type="EMBL" id="NCDQ01000323">
    <property type="protein sequence ID" value="OYX00296.1"/>
    <property type="molecule type" value="Genomic_DNA"/>
</dbReference>
<dbReference type="SUPFAM" id="SSF53335">
    <property type="entry name" value="S-adenosyl-L-methionine-dependent methyltransferases"/>
    <property type="match status" value="1"/>
</dbReference>
<evidence type="ECO:0000256" key="1">
    <source>
        <dbReference type="ARBA" id="ARBA00022603"/>
    </source>
</evidence>
<keyword evidence="4" id="KW-0808">Transferase</keyword>
<organism evidence="4 5">
    <name type="scientific">Caulobacter vibrioides</name>
    <name type="common">Caulobacter crescentus</name>
    <dbReference type="NCBI Taxonomy" id="155892"/>
    <lineage>
        <taxon>Bacteria</taxon>
        <taxon>Pseudomonadati</taxon>
        <taxon>Pseudomonadota</taxon>
        <taxon>Alphaproteobacteria</taxon>
        <taxon>Caulobacterales</taxon>
        <taxon>Caulobacteraceae</taxon>
        <taxon>Caulobacter</taxon>
    </lineage>
</organism>
<evidence type="ECO:0000256" key="2">
    <source>
        <dbReference type="ARBA" id="ARBA00022691"/>
    </source>
</evidence>
<dbReference type="PANTHER" id="PTHR47739:SF1">
    <property type="entry name" value="TRNA1(VAL) (ADENINE(37)-N6)-METHYLTRANSFERASE"/>
    <property type="match status" value="1"/>
</dbReference>
<gene>
    <name evidence="4" type="ORF">B7Z12_16390</name>
</gene>
<keyword evidence="1 4" id="KW-0489">Methyltransferase</keyword>
<protein>
    <submittedName>
        <fullName evidence="4">Methyltransferase</fullName>
    </submittedName>
</protein>
<evidence type="ECO:0000259" key="3">
    <source>
        <dbReference type="Pfam" id="PF05175"/>
    </source>
</evidence>
<dbReference type="PRINTS" id="PR00507">
    <property type="entry name" value="N12N6MTFRASE"/>
</dbReference>
<dbReference type="InterPro" id="IPR050210">
    <property type="entry name" value="tRNA_Adenine-N(6)_MTase"/>
</dbReference>
<comment type="caution">
    <text evidence="4">The sequence shown here is derived from an EMBL/GenBank/DDBJ whole genome shotgun (WGS) entry which is preliminary data.</text>
</comment>
<accession>A0A258CXZ4</accession>
<dbReference type="GO" id="GO:0008168">
    <property type="term" value="F:methyltransferase activity"/>
    <property type="evidence" value="ECO:0007669"/>
    <property type="project" value="UniProtKB-KW"/>
</dbReference>
<dbReference type="Pfam" id="PF05175">
    <property type="entry name" value="MTS"/>
    <property type="match status" value="1"/>
</dbReference>
<feature type="domain" description="Methyltransferase small" evidence="3">
    <location>
        <begin position="32"/>
        <end position="125"/>
    </location>
</feature>
<dbReference type="GO" id="GO:0032259">
    <property type="term" value="P:methylation"/>
    <property type="evidence" value="ECO:0007669"/>
    <property type="project" value="UniProtKB-KW"/>
</dbReference>
<sequence length="247" mass="25955">MNDLGVTEDRVLGGRVRLRQAPDGYRPGMDAALLAATCDALPGQRVLEPGCGVGGALLAAATRRSDALFQGVERDDAAAALVAENVALNGLAGRVRVMKGDVEAGFRALGLPVFDAVMANPPYFDDPNALRAPSPAKSGAWMADGGLTAWTTFCLKAVREGGTITLIHRADRVADILALLAPKAGSFRIRPVAPFVDAPAKRVIVRAIKTGKAPLALLPPLVMHDRDGGKHTEQAEAILRGETDLPW</sequence>
<evidence type="ECO:0000313" key="4">
    <source>
        <dbReference type="EMBL" id="OYX00296.1"/>
    </source>
</evidence>
<dbReference type="AlphaFoldDB" id="A0A258CXZ4"/>
<name>A0A258CXZ4_CAUVI</name>
<keyword evidence="2" id="KW-0949">S-adenosyl-L-methionine</keyword>
<evidence type="ECO:0000313" key="5">
    <source>
        <dbReference type="Proteomes" id="UP000215616"/>
    </source>
</evidence>